<protein>
    <submittedName>
        <fullName evidence="1">Uncharacterized protein</fullName>
    </submittedName>
</protein>
<dbReference type="EMBL" id="BAABKE010000005">
    <property type="protein sequence ID" value="GAA5101018.1"/>
    <property type="molecule type" value="Genomic_DNA"/>
</dbReference>
<name>A0ABP9MTK6_9GAMM</name>
<organism evidence="1 2">
    <name type="scientific">Wohlfahrtiimonas larvae</name>
    <dbReference type="NCBI Taxonomy" id="1157986"/>
    <lineage>
        <taxon>Bacteria</taxon>
        <taxon>Pseudomonadati</taxon>
        <taxon>Pseudomonadota</taxon>
        <taxon>Gammaproteobacteria</taxon>
        <taxon>Cardiobacteriales</taxon>
        <taxon>Ignatzschineriaceae</taxon>
        <taxon>Wohlfahrtiimonas</taxon>
    </lineage>
</organism>
<evidence type="ECO:0000313" key="1">
    <source>
        <dbReference type="EMBL" id="GAA5101018.1"/>
    </source>
</evidence>
<accession>A0ABP9MTK6</accession>
<sequence>MMSSISFAKSVCEQDPTYDMTAFANFVEITEGRKHYILHQTGEVSLNGERLDLSTEKQSQVKVLVDFILQKLPQREKEAVILMDALHSQFVNVVKSQLDGNSQLLTMLDNTHADATRTLGKAIKTKGNVTEFSANDFHKIIDRASGDFKLEMAKIVSKSVFTFNVGRNYKDIKYLGDQEWKKFKPEAKAFHKALCADLAWITAEKAQLFSQ</sequence>
<reference evidence="2" key="1">
    <citation type="journal article" date="2019" name="Int. J. Syst. Evol. Microbiol.">
        <title>The Global Catalogue of Microorganisms (GCM) 10K type strain sequencing project: providing services to taxonomists for standard genome sequencing and annotation.</title>
        <authorList>
            <consortium name="The Broad Institute Genomics Platform"/>
            <consortium name="The Broad Institute Genome Sequencing Center for Infectious Disease"/>
            <person name="Wu L."/>
            <person name="Ma J."/>
        </authorList>
    </citation>
    <scope>NUCLEOTIDE SEQUENCE [LARGE SCALE GENOMIC DNA]</scope>
    <source>
        <strain evidence="2">JCM 18424</strain>
    </source>
</reference>
<proteinExistence type="predicted"/>
<keyword evidence="2" id="KW-1185">Reference proteome</keyword>
<comment type="caution">
    <text evidence="1">The sequence shown here is derived from an EMBL/GenBank/DDBJ whole genome shotgun (WGS) entry which is preliminary data.</text>
</comment>
<dbReference type="Pfam" id="PF11101">
    <property type="entry name" value="DUF2884"/>
    <property type="match status" value="1"/>
</dbReference>
<dbReference type="InterPro" id="IPR021307">
    <property type="entry name" value="DUF2884"/>
</dbReference>
<evidence type="ECO:0000313" key="2">
    <source>
        <dbReference type="Proteomes" id="UP001500631"/>
    </source>
</evidence>
<dbReference type="Proteomes" id="UP001500631">
    <property type="component" value="Unassembled WGS sequence"/>
</dbReference>
<gene>
    <name evidence="1" type="ORF">GCM10023338_16330</name>
</gene>